<dbReference type="GeneID" id="92098810"/>
<accession>A0ABR1T5M5</accession>
<reference evidence="2 3" key="1">
    <citation type="submission" date="2023-01" db="EMBL/GenBank/DDBJ databases">
        <title>Analysis of 21 Apiospora genomes using comparative genomics revels a genus with tremendous synthesis potential of carbohydrate active enzymes and secondary metabolites.</title>
        <authorList>
            <person name="Sorensen T."/>
        </authorList>
    </citation>
    <scope>NUCLEOTIDE SEQUENCE [LARGE SCALE GENOMIC DNA]</scope>
    <source>
        <strain evidence="2 3">CBS 135458</strain>
    </source>
</reference>
<evidence type="ECO:0000313" key="3">
    <source>
        <dbReference type="Proteomes" id="UP001480595"/>
    </source>
</evidence>
<feature type="region of interest" description="Disordered" evidence="1">
    <location>
        <begin position="71"/>
        <end position="94"/>
    </location>
</feature>
<gene>
    <name evidence="2" type="ORF">PG994_014338</name>
</gene>
<dbReference type="RefSeq" id="XP_066708876.1">
    <property type="nucleotide sequence ID" value="XM_066865747.1"/>
</dbReference>
<comment type="caution">
    <text evidence="2">The sequence shown here is derived from an EMBL/GenBank/DDBJ whole genome shotgun (WGS) entry which is preliminary data.</text>
</comment>
<dbReference type="EMBL" id="JAQQWL010000015">
    <property type="protein sequence ID" value="KAK8041331.1"/>
    <property type="molecule type" value="Genomic_DNA"/>
</dbReference>
<organism evidence="2 3">
    <name type="scientific">Apiospora phragmitis</name>
    <dbReference type="NCBI Taxonomy" id="2905665"/>
    <lineage>
        <taxon>Eukaryota</taxon>
        <taxon>Fungi</taxon>
        <taxon>Dikarya</taxon>
        <taxon>Ascomycota</taxon>
        <taxon>Pezizomycotina</taxon>
        <taxon>Sordariomycetes</taxon>
        <taxon>Xylariomycetidae</taxon>
        <taxon>Amphisphaeriales</taxon>
        <taxon>Apiosporaceae</taxon>
        <taxon>Apiospora</taxon>
    </lineage>
</organism>
<sequence length="140" mass="14932">MKTILADRWKKSGPVGIIEDVPNQQQSPGLAAAPVAVNARGLILAMRHAGGGRNVTASYLPATGRWGVTEKIPPHRNLTTSFDDETGAIADDGGPEEPLAALALMADGLLYALSRDTAHIRQYSVPDSRPDTFRFSGRVL</sequence>
<proteinExistence type="predicted"/>
<dbReference type="Proteomes" id="UP001480595">
    <property type="component" value="Unassembled WGS sequence"/>
</dbReference>
<protein>
    <submittedName>
        <fullName evidence="2">Uncharacterized protein</fullName>
    </submittedName>
</protein>
<name>A0ABR1T5M5_9PEZI</name>
<evidence type="ECO:0000256" key="1">
    <source>
        <dbReference type="SAM" id="MobiDB-lite"/>
    </source>
</evidence>
<evidence type="ECO:0000313" key="2">
    <source>
        <dbReference type="EMBL" id="KAK8041331.1"/>
    </source>
</evidence>
<keyword evidence="3" id="KW-1185">Reference proteome</keyword>